<dbReference type="InterPro" id="IPR036097">
    <property type="entry name" value="HisK_dim/P_sf"/>
</dbReference>
<dbReference type="InterPro" id="IPR036890">
    <property type="entry name" value="HATPase_C_sf"/>
</dbReference>
<evidence type="ECO:0000256" key="9">
    <source>
        <dbReference type="ARBA" id="ARBA00022840"/>
    </source>
</evidence>
<dbReference type="SUPFAM" id="SSF55785">
    <property type="entry name" value="PYP-like sensor domain (PAS domain)"/>
    <property type="match status" value="1"/>
</dbReference>
<reference evidence="16" key="1">
    <citation type="submission" date="2022-06" db="EMBL/GenBank/DDBJ databases">
        <title>CFH 74404 Thermomicrobiaceae sp.</title>
        <authorList>
            <person name="Ming H."/>
            <person name="Li W.-J."/>
            <person name="Zhao Z."/>
        </authorList>
    </citation>
    <scope>NUCLEOTIDE SEQUENCE</scope>
    <source>
        <strain evidence="16">CFH 74404</strain>
    </source>
</reference>
<keyword evidence="4" id="KW-0597">Phosphoprotein</keyword>
<dbReference type="GO" id="GO:0030295">
    <property type="term" value="F:protein kinase activator activity"/>
    <property type="evidence" value="ECO:0007669"/>
    <property type="project" value="TreeGrafter"/>
</dbReference>
<dbReference type="SMART" id="SM00387">
    <property type="entry name" value="HATPase_c"/>
    <property type="match status" value="1"/>
</dbReference>
<comment type="caution">
    <text evidence="16">The sequence shown here is derived from an EMBL/GenBank/DDBJ whole genome shotgun (WGS) entry which is preliminary data.</text>
</comment>
<keyword evidence="9 16" id="KW-0067">ATP-binding</keyword>
<dbReference type="EMBL" id="JAMSLR010000003">
    <property type="protein sequence ID" value="MCM8748690.1"/>
    <property type="molecule type" value="Genomic_DNA"/>
</dbReference>
<dbReference type="Pfam" id="PF00989">
    <property type="entry name" value="PAS"/>
    <property type="match status" value="1"/>
</dbReference>
<dbReference type="Pfam" id="PF02518">
    <property type="entry name" value="HATPase_c"/>
    <property type="match status" value="1"/>
</dbReference>
<evidence type="ECO:0000256" key="3">
    <source>
        <dbReference type="ARBA" id="ARBA00012438"/>
    </source>
</evidence>
<dbReference type="EC" id="2.7.13.3" evidence="3"/>
<evidence type="ECO:0000256" key="12">
    <source>
        <dbReference type="ARBA" id="ARBA00023136"/>
    </source>
</evidence>
<dbReference type="InterPro" id="IPR050351">
    <property type="entry name" value="BphY/WalK/GraS-like"/>
</dbReference>
<dbReference type="InterPro" id="IPR004358">
    <property type="entry name" value="Sig_transdc_His_kin-like_C"/>
</dbReference>
<evidence type="ECO:0000313" key="17">
    <source>
        <dbReference type="Proteomes" id="UP001165306"/>
    </source>
</evidence>
<dbReference type="SMART" id="SM00091">
    <property type="entry name" value="PAS"/>
    <property type="match status" value="1"/>
</dbReference>
<keyword evidence="10 13" id="KW-1133">Transmembrane helix</keyword>
<evidence type="ECO:0000256" key="6">
    <source>
        <dbReference type="ARBA" id="ARBA00022692"/>
    </source>
</evidence>
<dbReference type="Pfam" id="PF00512">
    <property type="entry name" value="HisKA"/>
    <property type="match status" value="1"/>
</dbReference>
<keyword evidence="7" id="KW-0547">Nucleotide-binding</keyword>
<feature type="transmembrane region" description="Helical" evidence="13">
    <location>
        <begin position="20"/>
        <end position="40"/>
    </location>
</feature>
<dbReference type="Proteomes" id="UP001165306">
    <property type="component" value="Unassembled WGS sequence"/>
</dbReference>
<evidence type="ECO:0000256" key="11">
    <source>
        <dbReference type="ARBA" id="ARBA00023012"/>
    </source>
</evidence>
<dbReference type="SUPFAM" id="SSF47384">
    <property type="entry name" value="Homodimeric domain of signal transducing histidine kinase"/>
    <property type="match status" value="1"/>
</dbReference>
<evidence type="ECO:0000256" key="5">
    <source>
        <dbReference type="ARBA" id="ARBA00022679"/>
    </source>
</evidence>
<dbReference type="GO" id="GO:0000155">
    <property type="term" value="F:phosphorelay sensor kinase activity"/>
    <property type="evidence" value="ECO:0007669"/>
    <property type="project" value="InterPro"/>
</dbReference>
<dbReference type="GO" id="GO:0016020">
    <property type="term" value="C:membrane"/>
    <property type="evidence" value="ECO:0007669"/>
    <property type="project" value="UniProtKB-SubCell"/>
</dbReference>
<dbReference type="PANTHER" id="PTHR42878:SF7">
    <property type="entry name" value="SENSOR HISTIDINE KINASE GLRK"/>
    <property type="match status" value="1"/>
</dbReference>
<evidence type="ECO:0000256" key="2">
    <source>
        <dbReference type="ARBA" id="ARBA00004141"/>
    </source>
</evidence>
<dbReference type="InterPro" id="IPR035965">
    <property type="entry name" value="PAS-like_dom_sf"/>
</dbReference>
<dbReference type="AlphaFoldDB" id="A0AA41WE45"/>
<feature type="domain" description="Histidine kinase" evidence="14">
    <location>
        <begin position="226"/>
        <end position="442"/>
    </location>
</feature>
<proteinExistence type="predicted"/>
<gene>
    <name evidence="16" type="ORF">NET02_05990</name>
</gene>
<keyword evidence="6 13" id="KW-0812">Transmembrane</keyword>
<dbReference type="CDD" id="cd00130">
    <property type="entry name" value="PAS"/>
    <property type="match status" value="1"/>
</dbReference>
<accession>A0AA41WE45</accession>
<dbReference type="PRINTS" id="PR00344">
    <property type="entry name" value="BCTRLSENSOR"/>
</dbReference>
<evidence type="ECO:0000256" key="10">
    <source>
        <dbReference type="ARBA" id="ARBA00022989"/>
    </source>
</evidence>
<evidence type="ECO:0000256" key="8">
    <source>
        <dbReference type="ARBA" id="ARBA00022777"/>
    </source>
</evidence>
<evidence type="ECO:0000256" key="1">
    <source>
        <dbReference type="ARBA" id="ARBA00000085"/>
    </source>
</evidence>
<evidence type="ECO:0000313" key="16">
    <source>
        <dbReference type="EMBL" id="MCM8748690.1"/>
    </source>
</evidence>
<dbReference type="FunFam" id="3.30.565.10:FF:000006">
    <property type="entry name" value="Sensor histidine kinase WalK"/>
    <property type="match status" value="1"/>
</dbReference>
<sequence length="447" mass="48282">MPSPLLLSAPMLLPELAPGAGGILALALAAALGALAAVLAMRWSSRRQLAARVQALQRQLAAHHAEVRPLREPVSLPDPLEGLRAQLDEALRVSGEQRRLAEAERERLHRILEHLSDGIVIIDAEGKVRLLNRAAQELLGTGRSRAIGRPYPEVLRDYELDELIRAAAAGVTSPPSRFVELGRPRRTVQALASSLPGPSGPMVTLILRDITELRRTEAIRRDFIANVSHDLRTPLAGLQALVETLLDGALDDPAVARDFLNRIATEVDHLTRLVTQLLELSRAEAGQLPLHRVPTDLSALIQQALARFEPRARAKELELETNLPAELPVVSCDPERIGQVLSNLLDNAIKFTPPGGRITVSAEATATEVRVAVSDTGPGIPSDDLDRIFERFYKGDRSRSNSGSGLGLAIVKHLVQLHGGRVWAASPPRSGATIGFSLPVDFTSASQ</sequence>
<dbReference type="Gene3D" id="1.10.287.130">
    <property type="match status" value="1"/>
</dbReference>
<keyword evidence="11" id="KW-0902">Two-component regulatory system</keyword>
<evidence type="ECO:0000259" key="14">
    <source>
        <dbReference type="PROSITE" id="PS50109"/>
    </source>
</evidence>
<dbReference type="SMART" id="SM00388">
    <property type="entry name" value="HisKA"/>
    <property type="match status" value="1"/>
</dbReference>
<comment type="catalytic activity">
    <reaction evidence="1">
        <text>ATP + protein L-histidine = ADP + protein N-phospho-L-histidine.</text>
        <dbReference type="EC" id="2.7.13.3"/>
    </reaction>
</comment>
<dbReference type="Gene3D" id="3.30.450.20">
    <property type="entry name" value="PAS domain"/>
    <property type="match status" value="1"/>
</dbReference>
<feature type="domain" description="PAS" evidence="15">
    <location>
        <begin position="104"/>
        <end position="149"/>
    </location>
</feature>
<keyword evidence="17" id="KW-1185">Reference proteome</keyword>
<dbReference type="SUPFAM" id="SSF55874">
    <property type="entry name" value="ATPase domain of HSP90 chaperone/DNA topoisomerase II/histidine kinase"/>
    <property type="match status" value="1"/>
</dbReference>
<evidence type="ECO:0000259" key="15">
    <source>
        <dbReference type="PROSITE" id="PS50112"/>
    </source>
</evidence>
<name>A0AA41WE45_9BACT</name>
<dbReference type="GO" id="GO:0005524">
    <property type="term" value="F:ATP binding"/>
    <property type="evidence" value="ECO:0007669"/>
    <property type="project" value="UniProtKB-KW"/>
</dbReference>
<evidence type="ECO:0000256" key="4">
    <source>
        <dbReference type="ARBA" id="ARBA00022553"/>
    </source>
</evidence>
<organism evidence="16 17">
    <name type="scientific">Thermalbibacter longus</name>
    <dbReference type="NCBI Taxonomy" id="2951981"/>
    <lineage>
        <taxon>Bacteria</taxon>
        <taxon>Pseudomonadati</taxon>
        <taxon>Thermomicrobiota</taxon>
        <taxon>Thermomicrobia</taxon>
        <taxon>Thermomicrobiales</taxon>
        <taxon>Thermomicrobiaceae</taxon>
        <taxon>Thermalbibacter</taxon>
    </lineage>
</organism>
<dbReference type="Gene3D" id="3.30.565.10">
    <property type="entry name" value="Histidine kinase-like ATPase, C-terminal domain"/>
    <property type="match status" value="1"/>
</dbReference>
<dbReference type="GO" id="GO:0000156">
    <property type="term" value="F:phosphorelay response regulator activity"/>
    <property type="evidence" value="ECO:0007669"/>
    <property type="project" value="TreeGrafter"/>
</dbReference>
<keyword evidence="8" id="KW-0418">Kinase</keyword>
<dbReference type="InterPro" id="IPR003594">
    <property type="entry name" value="HATPase_dom"/>
</dbReference>
<dbReference type="GO" id="GO:0006355">
    <property type="term" value="P:regulation of DNA-templated transcription"/>
    <property type="evidence" value="ECO:0007669"/>
    <property type="project" value="InterPro"/>
</dbReference>
<dbReference type="InterPro" id="IPR000014">
    <property type="entry name" value="PAS"/>
</dbReference>
<dbReference type="GO" id="GO:0007234">
    <property type="term" value="P:osmosensory signaling via phosphorelay pathway"/>
    <property type="evidence" value="ECO:0007669"/>
    <property type="project" value="TreeGrafter"/>
</dbReference>
<keyword evidence="5" id="KW-0808">Transferase</keyword>
<dbReference type="PROSITE" id="PS50112">
    <property type="entry name" value="PAS"/>
    <property type="match status" value="1"/>
</dbReference>
<comment type="subcellular location">
    <subcellularLocation>
        <location evidence="2">Membrane</location>
        <topology evidence="2">Multi-pass membrane protein</topology>
    </subcellularLocation>
</comment>
<dbReference type="NCBIfam" id="TIGR00229">
    <property type="entry name" value="sensory_box"/>
    <property type="match status" value="1"/>
</dbReference>
<keyword evidence="12 13" id="KW-0472">Membrane</keyword>
<evidence type="ECO:0000256" key="7">
    <source>
        <dbReference type="ARBA" id="ARBA00022741"/>
    </source>
</evidence>
<dbReference type="PROSITE" id="PS50109">
    <property type="entry name" value="HIS_KIN"/>
    <property type="match status" value="1"/>
</dbReference>
<dbReference type="InterPro" id="IPR013767">
    <property type="entry name" value="PAS_fold"/>
</dbReference>
<protein>
    <recommendedName>
        <fullName evidence="3">histidine kinase</fullName>
        <ecNumber evidence="3">2.7.13.3</ecNumber>
    </recommendedName>
</protein>
<dbReference type="InterPro" id="IPR005467">
    <property type="entry name" value="His_kinase_dom"/>
</dbReference>
<evidence type="ECO:0000256" key="13">
    <source>
        <dbReference type="SAM" id="Phobius"/>
    </source>
</evidence>
<dbReference type="InterPro" id="IPR003661">
    <property type="entry name" value="HisK_dim/P_dom"/>
</dbReference>
<dbReference type="PANTHER" id="PTHR42878">
    <property type="entry name" value="TWO-COMPONENT HISTIDINE KINASE"/>
    <property type="match status" value="1"/>
</dbReference>
<dbReference type="CDD" id="cd00075">
    <property type="entry name" value="HATPase"/>
    <property type="match status" value="1"/>
</dbReference>
<dbReference type="FunFam" id="1.10.287.130:FF:000001">
    <property type="entry name" value="Two-component sensor histidine kinase"/>
    <property type="match status" value="1"/>
</dbReference>
<dbReference type="RefSeq" id="WP_284056471.1">
    <property type="nucleotide sequence ID" value="NZ_JAMSLR010000003.1"/>
</dbReference>
<dbReference type="CDD" id="cd00082">
    <property type="entry name" value="HisKA"/>
    <property type="match status" value="1"/>
</dbReference>